<organism evidence="1 2">
    <name type="scientific">Calderihabitans maritimus</name>
    <dbReference type="NCBI Taxonomy" id="1246530"/>
    <lineage>
        <taxon>Bacteria</taxon>
        <taxon>Bacillati</taxon>
        <taxon>Bacillota</taxon>
        <taxon>Clostridia</taxon>
        <taxon>Neomoorellales</taxon>
        <taxon>Calderihabitantaceae</taxon>
        <taxon>Calderihabitans</taxon>
    </lineage>
</organism>
<reference evidence="2" key="1">
    <citation type="journal article" date="2017" name="Appl. Environ. Microbiol.">
        <title>Genomic analysis of Calderihabitans maritimus KKC1, a thermophilic hydrogenogenic carboxydotrophic bacterium isolated from marine sediment.</title>
        <authorList>
            <person name="Omae K."/>
            <person name="Yoneda Y."/>
            <person name="Fukuyama Y."/>
            <person name="Yoshida T."/>
            <person name="Sako Y."/>
        </authorList>
    </citation>
    <scope>NUCLEOTIDE SEQUENCE [LARGE SCALE GENOMIC DNA]</scope>
    <source>
        <strain evidence="2">KKC1</strain>
    </source>
</reference>
<evidence type="ECO:0000313" key="1">
    <source>
        <dbReference type="EMBL" id="GAW90863.1"/>
    </source>
</evidence>
<dbReference type="Proteomes" id="UP000197032">
    <property type="component" value="Unassembled WGS sequence"/>
</dbReference>
<protein>
    <submittedName>
        <fullName evidence="1">Uncharacterized protein</fullName>
    </submittedName>
</protein>
<gene>
    <name evidence="1" type="ORF">KKC1_00250</name>
</gene>
<comment type="caution">
    <text evidence="1">The sequence shown here is derived from an EMBL/GenBank/DDBJ whole genome shotgun (WGS) entry which is preliminary data.</text>
</comment>
<accession>A0A1Z5HMW7</accession>
<sequence>MNQEVKSYATNLQNIYSLCLNLLQRETELTPRHLLLSLSLLNLLSILTIFETHLKNNQTDQHSRYVTESQNSLTRKEPTSLVERNALESERIDWREIKGFSRRKF</sequence>
<name>A0A1Z5HMW7_9FIRM</name>
<evidence type="ECO:0000313" key="2">
    <source>
        <dbReference type="Proteomes" id="UP000197032"/>
    </source>
</evidence>
<proteinExistence type="predicted"/>
<dbReference type="EMBL" id="BDGJ01000001">
    <property type="protein sequence ID" value="GAW90863.1"/>
    <property type="molecule type" value="Genomic_DNA"/>
</dbReference>
<dbReference type="AlphaFoldDB" id="A0A1Z5HMW7"/>
<keyword evidence="2" id="KW-1185">Reference proteome</keyword>